<dbReference type="AlphaFoldDB" id="A0A8H7RFV7"/>
<dbReference type="CDD" id="cd02440">
    <property type="entry name" value="AdoMet_MTases"/>
    <property type="match status" value="1"/>
</dbReference>
<dbReference type="Pfam" id="PF13649">
    <property type="entry name" value="Methyltransf_25"/>
    <property type="match status" value="1"/>
</dbReference>
<dbReference type="InterPro" id="IPR029063">
    <property type="entry name" value="SAM-dependent_MTases_sf"/>
</dbReference>
<dbReference type="PANTHER" id="PTHR43591">
    <property type="entry name" value="METHYLTRANSFERASE"/>
    <property type="match status" value="1"/>
</dbReference>
<evidence type="ECO:0000256" key="1">
    <source>
        <dbReference type="SAM" id="MobiDB-lite"/>
    </source>
</evidence>
<feature type="region of interest" description="Disordered" evidence="1">
    <location>
        <begin position="1"/>
        <end position="67"/>
    </location>
</feature>
<feature type="region of interest" description="Disordered" evidence="1">
    <location>
        <begin position="391"/>
        <end position="430"/>
    </location>
</feature>
<dbReference type="GO" id="GO:0008168">
    <property type="term" value="F:methyltransferase activity"/>
    <property type="evidence" value="ECO:0007669"/>
    <property type="project" value="TreeGrafter"/>
</dbReference>
<dbReference type="InterPro" id="IPR041698">
    <property type="entry name" value="Methyltransf_25"/>
</dbReference>
<sequence>MGNTHSTSPSDGKLSRKFSRQVKKDGSPQIQITKEAPNAISRDNCSTKVSLPPSPTSSEPVATSIDKTIYDNSTNRVSKYILPNNEQELDRLVQIHFIYKYLFGANFSAPVKDLLSSKQSRRNSGSSHHQWLQDSPTSSPPRVLDIACGNGTWILEMATEFPESEFYGIDILANYPTTVKPANTFFCQCDILNPNGLPYPEKYFDYIHIRQVYSCFSEEDWMTIMNEIKRLLKPGGYIELRDIEPMLGNTGPVSYNFFVNFPFLMKKWHGVDILWGRRMFDFLNEVGEMVDVHQQITVLQFGSPGPIGNMIQNSLRLALQSFRPFFSKHNNLPGAKYDKVIEEILEETKKYHSYFNYYCCWGRNPLYDTAYHHQDVGDDCSRRYSFPHNNKPIDRHHSNAISNMSPPLLKKRENRNEEKKVDSEAATSPNILNIYPSNQHQQMLSLAEDSVTDIDQFAEGYED</sequence>
<feature type="domain" description="Methyltransferase" evidence="2">
    <location>
        <begin position="143"/>
        <end position="236"/>
    </location>
</feature>
<organism evidence="3 4">
    <name type="scientific">Mucor plumbeus</name>
    <dbReference type="NCBI Taxonomy" id="97098"/>
    <lineage>
        <taxon>Eukaryota</taxon>
        <taxon>Fungi</taxon>
        <taxon>Fungi incertae sedis</taxon>
        <taxon>Mucoromycota</taxon>
        <taxon>Mucoromycotina</taxon>
        <taxon>Mucoromycetes</taxon>
        <taxon>Mucorales</taxon>
        <taxon>Mucorineae</taxon>
        <taxon>Mucoraceae</taxon>
        <taxon>Mucor</taxon>
    </lineage>
</organism>
<name>A0A8H7RFV7_9FUNG</name>
<dbReference type="PANTHER" id="PTHR43591:SF24">
    <property type="entry name" value="2-METHOXY-6-POLYPRENYL-1,4-BENZOQUINOL METHYLASE, MITOCHONDRIAL"/>
    <property type="match status" value="1"/>
</dbReference>
<comment type="caution">
    <text evidence="3">The sequence shown here is derived from an EMBL/GenBank/DDBJ whole genome shotgun (WGS) entry which is preliminary data.</text>
</comment>
<dbReference type="SUPFAM" id="SSF53335">
    <property type="entry name" value="S-adenosyl-L-methionine-dependent methyltransferases"/>
    <property type="match status" value="1"/>
</dbReference>
<feature type="compositionally biased region" description="Polar residues" evidence="1">
    <location>
        <begin position="128"/>
        <end position="137"/>
    </location>
</feature>
<feature type="compositionally biased region" description="Low complexity" evidence="1">
    <location>
        <begin position="118"/>
        <end position="127"/>
    </location>
</feature>
<evidence type="ECO:0000313" key="3">
    <source>
        <dbReference type="EMBL" id="KAG2210674.1"/>
    </source>
</evidence>
<keyword evidence="4" id="KW-1185">Reference proteome</keyword>
<evidence type="ECO:0000259" key="2">
    <source>
        <dbReference type="Pfam" id="PF13649"/>
    </source>
</evidence>
<evidence type="ECO:0000313" key="4">
    <source>
        <dbReference type="Proteomes" id="UP000650833"/>
    </source>
</evidence>
<dbReference type="Proteomes" id="UP000650833">
    <property type="component" value="Unassembled WGS sequence"/>
</dbReference>
<proteinExistence type="predicted"/>
<feature type="compositionally biased region" description="Polar residues" evidence="1">
    <location>
        <begin position="1"/>
        <end position="10"/>
    </location>
</feature>
<dbReference type="Gene3D" id="3.40.50.150">
    <property type="entry name" value="Vaccinia Virus protein VP39"/>
    <property type="match status" value="1"/>
</dbReference>
<dbReference type="OrthoDB" id="2013972at2759"/>
<reference evidence="3" key="1">
    <citation type="submission" date="2020-12" db="EMBL/GenBank/DDBJ databases">
        <title>Metabolic potential, ecology and presence of endohyphal bacteria is reflected in genomic diversity of Mucoromycotina.</title>
        <authorList>
            <person name="Muszewska A."/>
            <person name="Okrasinska A."/>
            <person name="Steczkiewicz K."/>
            <person name="Drgas O."/>
            <person name="Orlowska M."/>
            <person name="Perlinska-Lenart U."/>
            <person name="Aleksandrzak-Piekarczyk T."/>
            <person name="Szatraj K."/>
            <person name="Zielenkiewicz U."/>
            <person name="Pilsyk S."/>
            <person name="Malc E."/>
            <person name="Mieczkowski P."/>
            <person name="Kruszewska J.S."/>
            <person name="Biernat P."/>
            <person name="Pawlowska J."/>
        </authorList>
    </citation>
    <scope>NUCLEOTIDE SEQUENCE</scope>
    <source>
        <strain evidence="3">CBS 226.32</strain>
    </source>
</reference>
<feature type="compositionally biased region" description="Basic and acidic residues" evidence="1">
    <location>
        <begin position="410"/>
        <end position="423"/>
    </location>
</feature>
<accession>A0A8H7RFV7</accession>
<feature type="region of interest" description="Disordered" evidence="1">
    <location>
        <begin position="118"/>
        <end position="142"/>
    </location>
</feature>
<protein>
    <recommendedName>
        <fullName evidence="2">Methyltransferase domain-containing protein</fullName>
    </recommendedName>
</protein>
<gene>
    <name evidence="3" type="ORF">INT46_008057</name>
</gene>
<dbReference type="EMBL" id="JAEPRC010000078">
    <property type="protein sequence ID" value="KAG2210674.1"/>
    <property type="molecule type" value="Genomic_DNA"/>
</dbReference>